<gene>
    <name evidence="1" type="ORF">ACI1P1_03220</name>
</gene>
<reference evidence="1" key="1">
    <citation type="submission" date="2024-12" db="EMBL/GenBank/DDBJ databases">
        <authorList>
            <person name="Wu N."/>
        </authorList>
    </citation>
    <scope>NUCLEOTIDE SEQUENCE</scope>
    <source>
        <strain evidence="1">P15</strain>
    </source>
</reference>
<dbReference type="EMBL" id="JBJURJ010000002">
    <property type="protein sequence ID" value="MFM9327303.1"/>
    <property type="molecule type" value="Genomic_DNA"/>
</dbReference>
<evidence type="ECO:0000313" key="2">
    <source>
        <dbReference type="Proteomes" id="UP001631969"/>
    </source>
</evidence>
<accession>A0ACC7NRN7</accession>
<name>A0ACC7NRN7_9BACL</name>
<evidence type="ECO:0000313" key="1">
    <source>
        <dbReference type="EMBL" id="MFM9327303.1"/>
    </source>
</evidence>
<comment type="caution">
    <text evidence="1">The sequence shown here is derived from an EMBL/GenBank/DDBJ whole genome shotgun (WGS) entry which is preliminary data.</text>
</comment>
<protein>
    <submittedName>
        <fullName evidence="1">Response regulator</fullName>
    </submittedName>
</protein>
<proteinExistence type="predicted"/>
<sequence length="379" mass="43336">MIRALLADDEQLALFQMEHMLAAYPDIKVAGTAMDPAMILELASSIQPDVVFLDIHMPDMNGLRTAELIQQVSPGTDIVFVTAHGDYALDAFDINALDYLLKPISKDRLAKTVHRLGERFSRNAPEVPAAKHMCLHIMGPVAFSSDSSAPQLLKWRTSKAQELFLYLLHHRNRFVTKDEILQLLWPDFDFKKSSTHLYTTIYQIKQCLKQASLEIRILNASGGDGYTLDMGRVKLDAAEWEENIRSMKEFHAANRPLHQRLFDMYRGEYLGPMDYLWAEGERERLRVIRLHQASQLADSYRKDGLLLDAVTVLKRTLELHPYYEEGYLSLMKLYDEIGDRAATEACFAELKRNVEGDLGVKLSLKVLQWYIGRTRESAS</sequence>
<organism evidence="1 2">
    <name type="scientific">Paenibacillus mesotrionivorans</name>
    <dbReference type="NCBI Taxonomy" id="3160968"/>
    <lineage>
        <taxon>Bacteria</taxon>
        <taxon>Bacillati</taxon>
        <taxon>Bacillota</taxon>
        <taxon>Bacilli</taxon>
        <taxon>Bacillales</taxon>
        <taxon>Paenibacillaceae</taxon>
        <taxon>Paenibacillus</taxon>
    </lineage>
</organism>
<keyword evidence="2" id="KW-1185">Reference proteome</keyword>
<dbReference type="Proteomes" id="UP001631969">
    <property type="component" value="Unassembled WGS sequence"/>
</dbReference>